<dbReference type="Gene3D" id="1.20.1250.20">
    <property type="entry name" value="MFS general substrate transporter like domains"/>
    <property type="match status" value="2"/>
</dbReference>
<evidence type="ECO:0000256" key="5">
    <source>
        <dbReference type="ARBA" id="ARBA00023136"/>
    </source>
</evidence>
<feature type="transmembrane region" description="Helical" evidence="6">
    <location>
        <begin position="21"/>
        <end position="38"/>
    </location>
</feature>
<feature type="transmembrane region" description="Helical" evidence="6">
    <location>
        <begin position="116"/>
        <end position="141"/>
    </location>
</feature>
<dbReference type="PANTHER" id="PTHR43791:SF36">
    <property type="entry name" value="TRANSPORTER, PUTATIVE (AFU_ORTHOLOGUE AFUA_6G08340)-RELATED"/>
    <property type="match status" value="1"/>
</dbReference>
<keyword evidence="9" id="KW-1185">Reference proteome</keyword>
<dbReference type="InterPro" id="IPR011701">
    <property type="entry name" value="MFS"/>
</dbReference>
<feature type="transmembrane region" description="Helical" evidence="6">
    <location>
        <begin position="91"/>
        <end position="110"/>
    </location>
</feature>
<dbReference type="InterPro" id="IPR036259">
    <property type="entry name" value="MFS_trans_sf"/>
</dbReference>
<feature type="transmembrane region" description="Helical" evidence="6">
    <location>
        <begin position="318"/>
        <end position="337"/>
    </location>
</feature>
<evidence type="ECO:0000256" key="2">
    <source>
        <dbReference type="ARBA" id="ARBA00022448"/>
    </source>
</evidence>
<proteinExistence type="predicted"/>
<evidence type="ECO:0000256" key="1">
    <source>
        <dbReference type="ARBA" id="ARBA00004141"/>
    </source>
</evidence>
<evidence type="ECO:0000313" key="9">
    <source>
        <dbReference type="Proteomes" id="UP001589943"/>
    </source>
</evidence>
<keyword evidence="5 6" id="KW-0472">Membrane</keyword>
<name>A0ABV6PEI5_9SPHN</name>
<dbReference type="PROSITE" id="PS50850">
    <property type="entry name" value="MFS"/>
    <property type="match status" value="1"/>
</dbReference>
<dbReference type="Proteomes" id="UP001589943">
    <property type="component" value="Unassembled WGS sequence"/>
</dbReference>
<gene>
    <name evidence="8" type="ORF">ACFFF7_02340</name>
</gene>
<dbReference type="Pfam" id="PF07690">
    <property type="entry name" value="MFS_1"/>
    <property type="match status" value="1"/>
</dbReference>
<feature type="transmembrane region" description="Helical" evidence="6">
    <location>
        <begin position="379"/>
        <end position="400"/>
    </location>
</feature>
<keyword evidence="2" id="KW-0813">Transport</keyword>
<sequence length="444" mass="47564">MEQVSSAPLAPGMERRLIAKLSWRILPLIFLSYLVAVMDRANISYASVQMNASLGFSAAVYGFGAGVFFVGYSLFEVPSNMMLARFGARRWIARIMLTWGVVSGAMALVQTPAQFYVMRFLLGVAEAGFYPGVLLYLSQWFPATMLARSVSRFYIANPISFMMMGSLAGFLMSFDGTLGIAGWQWMLMLEAVPALIVAALLLLFLPERIETAKWLSARERDWLVHHHAADNAAVGASEHNFWRSLANPVVLSFGLTCGLVFLCGNAVSYSAPKLLMQATGWSLGTVGLTAALTQIPVALAMLLVCWHSDHRRAPHAHIAAMIALAAIGAFGMAWAFISGTGQAVVMVVAAYCLFNSASSVVGTLTIPTASAMLHPGNRAVAFAAINTIAQVGNFLGPTLWGIAASRTGSFQAGLNAIPLILLVPLALILAMRHSRLRAMTAAAA</sequence>
<reference evidence="8 9" key="1">
    <citation type="submission" date="2024-09" db="EMBL/GenBank/DDBJ databases">
        <authorList>
            <person name="Sun Q."/>
            <person name="Mori K."/>
        </authorList>
    </citation>
    <scope>NUCLEOTIDE SEQUENCE [LARGE SCALE GENOMIC DNA]</scope>
    <source>
        <strain evidence="8 9">NCAIM B.02537</strain>
    </source>
</reference>
<feature type="domain" description="Major facilitator superfamily (MFS) profile" evidence="7">
    <location>
        <begin position="25"/>
        <end position="435"/>
    </location>
</feature>
<dbReference type="EMBL" id="JBHLTL010000001">
    <property type="protein sequence ID" value="MFC0588244.1"/>
    <property type="molecule type" value="Genomic_DNA"/>
</dbReference>
<feature type="transmembrane region" description="Helical" evidence="6">
    <location>
        <begin position="412"/>
        <end position="430"/>
    </location>
</feature>
<feature type="transmembrane region" description="Helical" evidence="6">
    <location>
        <begin position="343"/>
        <end position="367"/>
    </location>
</feature>
<dbReference type="RefSeq" id="WP_379479751.1">
    <property type="nucleotide sequence ID" value="NZ_JBHLTL010000001.1"/>
</dbReference>
<keyword evidence="4 6" id="KW-1133">Transmembrane helix</keyword>
<dbReference type="PANTHER" id="PTHR43791">
    <property type="entry name" value="PERMEASE-RELATED"/>
    <property type="match status" value="1"/>
</dbReference>
<evidence type="ECO:0000256" key="4">
    <source>
        <dbReference type="ARBA" id="ARBA00022989"/>
    </source>
</evidence>
<evidence type="ECO:0000256" key="6">
    <source>
        <dbReference type="SAM" id="Phobius"/>
    </source>
</evidence>
<keyword evidence="3 6" id="KW-0812">Transmembrane</keyword>
<feature type="transmembrane region" description="Helical" evidence="6">
    <location>
        <begin position="281"/>
        <end position="306"/>
    </location>
</feature>
<evidence type="ECO:0000256" key="3">
    <source>
        <dbReference type="ARBA" id="ARBA00022692"/>
    </source>
</evidence>
<dbReference type="SUPFAM" id="SSF103473">
    <property type="entry name" value="MFS general substrate transporter"/>
    <property type="match status" value="1"/>
</dbReference>
<evidence type="ECO:0000313" key="8">
    <source>
        <dbReference type="EMBL" id="MFC0588244.1"/>
    </source>
</evidence>
<feature type="transmembrane region" description="Helical" evidence="6">
    <location>
        <begin position="153"/>
        <end position="173"/>
    </location>
</feature>
<feature type="transmembrane region" description="Helical" evidence="6">
    <location>
        <begin position="185"/>
        <end position="205"/>
    </location>
</feature>
<evidence type="ECO:0000259" key="7">
    <source>
        <dbReference type="PROSITE" id="PS50850"/>
    </source>
</evidence>
<accession>A0ABV6PEI5</accession>
<protein>
    <submittedName>
        <fullName evidence="8">MFS transporter</fullName>
    </submittedName>
</protein>
<organism evidence="8 9">
    <name type="scientific">Novosphingobium aquiterrae</name>
    <dbReference type="NCBI Taxonomy" id="624388"/>
    <lineage>
        <taxon>Bacteria</taxon>
        <taxon>Pseudomonadati</taxon>
        <taxon>Pseudomonadota</taxon>
        <taxon>Alphaproteobacteria</taxon>
        <taxon>Sphingomonadales</taxon>
        <taxon>Sphingomonadaceae</taxon>
        <taxon>Novosphingobium</taxon>
    </lineage>
</organism>
<comment type="subcellular location">
    <subcellularLocation>
        <location evidence="1">Membrane</location>
        <topology evidence="1">Multi-pass membrane protein</topology>
    </subcellularLocation>
</comment>
<comment type="caution">
    <text evidence="8">The sequence shown here is derived from an EMBL/GenBank/DDBJ whole genome shotgun (WGS) entry which is preliminary data.</text>
</comment>
<dbReference type="InterPro" id="IPR020846">
    <property type="entry name" value="MFS_dom"/>
</dbReference>
<feature type="transmembrane region" description="Helical" evidence="6">
    <location>
        <begin position="249"/>
        <end position="269"/>
    </location>
</feature>
<feature type="transmembrane region" description="Helical" evidence="6">
    <location>
        <begin position="58"/>
        <end position="79"/>
    </location>
</feature>